<gene>
    <name evidence="1" type="ORF">NPIL_634931</name>
</gene>
<name>A0A8X6NJE3_NEPPI</name>
<organism evidence="1 2">
    <name type="scientific">Nephila pilipes</name>
    <name type="common">Giant wood spider</name>
    <name type="synonym">Nephila maculata</name>
    <dbReference type="NCBI Taxonomy" id="299642"/>
    <lineage>
        <taxon>Eukaryota</taxon>
        <taxon>Metazoa</taxon>
        <taxon>Ecdysozoa</taxon>
        <taxon>Arthropoda</taxon>
        <taxon>Chelicerata</taxon>
        <taxon>Arachnida</taxon>
        <taxon>Araneae</taxon>
        <taxon>Araneomorphae</taxon>
        <taxon>Entelegynae</taxon>
        <taxon>Araneoidea</taxon>
        <taxon>Nephilidae</taxon>
        <taxon>Nephila</taxon>
    </lineage>
</organism>
<sequence length="68" mass="7770">MEWMDEQVLRSKGLDHQTAEAELAAEVLPVHPNRMNWKDFLNLVAPTRLLVSINIGCNVNPVPLHRIQ</sequence>
<dbReference type="AlphaFoldDB" id="A0A8X6NJE3"/>
<evidence type="ECO:0000313" key="1">
    <source>
        <dbReference type="EMBL" id="GFT18375.1"/>
    </source>
</evidence>
<reference evidence="1" key="1">
    <citation type="submission" date="2020-08" db="EMBL/GenBank/DDBJ databases">
        <title>Multicomponent nature underlies the extraordinary mechanical properties of spider dragline silk.</title>
        <authorList>
            <person name="Kono N."/>
            <person name="Nakamura H."/>
            <person name="Mori M."/>
            <person name="Yoshida Y."/>
            <person name="Ohtoshi R."/>
            <person name="Malay A.D."/>
            <person name="Moran D.A.P."/>
            <person name="Tomita M."/>
            <person name="Numata K."/>
            <person name="Arakawa K."/>
        </authorList>
    </citation>
    <scope>NUCLEOTIDE SEQUENCE</scope>
</reference>
<comment type="caution">
    <text evidence="1">The sequence shown here is derived from an EMBL/GenBank/DDBJ whole genome shotgun (WGS) entry which is preliminary data.</text>
</comment>
<proteinExistence type="predicted"/>
<keyword evidence="2" id="KW-1185">Reference proteome</keyword>
<dbReference type="EMBL" id="BMAW01105219">
    <property type="protein sequence ID" value="GFT18375.1"/>
    <property type="molecule type" value="Genomic_DNA"/>
</dbReference>
<dbReference type="Proteomes" id="UP000887013">
    <property type="component" value="Unassembled WGS sequence"/>
</dbReference>
<evidence type="ECO:0000313" key="2">
    <source>
        <dbReference type="Proteomes" id="UP000887013"/>
    </source>
</evidence>
<feature type="non-terminal residue" evidence="1">
    <location>
        <position position="1"/>
    </location>
</feature>
<accession>A0A8X6NJE3</accession>
<protein>
    <submittedName>
        <fullName evidence="1">Uncharacterized protein</fullName>
    </submittedName>
</protein>